<organism evidence="1 2">
    <name type="scientific">Conexibacter woesei (strain DSM 14684 / CCUG 47730 / CIP 108061 / JCM 11494 / NBRC 100937 / ID131577)</name>
    <dbReference type="NCBI Taxonomy" id="469383"/>
    <lineage>
        <taxon>Bacteria</taxon>
        <taxon>Bacillati</taxon>
        <taxon>Actinomycetota</taxon>
        <taxon>Thermoleophilia</taxon>
        <taxon>Solirubrobacterales</taxon>
        <taxon>Conexibacteraceae</taxon>
        <taxon>Conexibacter</taxon>
    </lineage>
</organism>
<dbReference type="STRING" id="469383.Cwoe_4465"/>
<dbReference type="Proteomes" id="UP000008229">
    <property type="component" value="Chromosome"/>
</dbReference>
<evidence type="ECO:0000313" key="1">
    <source>
        <dbReference type="EMBL" id="ADB52878.1"/>
    </source>
</evidence>
<name>D3F7Y4_CONWI</name>
<protein>
    <submittedName>
        <fullName evidence="1">Uncharacterized protein</fullName>
    </submittedName>
</protein>
<gene>
    <name evidence="1" type="ordered locus">Cwoe_4465</name>
</gene>
<reference evidence="2" key="2">
    <citation type="submission" date="2010-01" db="EMBL/GenBank/DDBJ databases">
        <title>The complete genome of Conexibacter woesei DSM 14684.</title>
        <authorList>
            <consortium name="US DOE Joint Genome Institute (JGI-PGF)"/>
            <person name="Lucas S."/>
            <person name="Copeland A."/>
            <person name="Lapidus A."/>
            <person name="Glavina del Rio T."/>
            <person name="Dalin E."/>
            <person name="Tice H."/>
            <person name="Bruce D."/>
            <person name="Goodwin L."/>
            <person name="Pitluck S."/>
            <person name="Kyrpides N."/>
            <person name="Mavromatis K."/>
            <person name="Ivanova N."/>
            <person name="Mikhailova N."/>
            <person name="Chertkov O."/>
            <person name="Brettin T."/>
            <person name="Detter J.C."/>
            <person name="Han C."/>
            <person name="Larimer F."/>
            <person name="Land M."/>
            <person name="Hauser L."/>
            <person name="Markowitz V."/>
            <person name="Cheng J.-F."/>
            <person name="Hugenholtz P."/>
            <person name="Woyke T."/>
            <person name="Wu D."/>
            <person name="Pukall R."/>
            <person name="Steenblock K."/>
            <person name="Schneider S."/>
            <person name="Klenk H.-P."/>
            <person name="Eisen J.A."/>
        </authorList>
    </citation>
    <scope>NUCLEOTIDE SEQUENCE [LARGE SCALE GENOMIC DNA]</scope>
    <source>
        <strain evidence="2">DSM 14684 / CIP 108061 / JCM 11494 / NBRC 100937 / ID131577</strain>
    </source>
</reference>
<dbReference type="AlphaFoldDB" id="D3F7Y4"/>
<sequence>MRDYGLLRRALEARRLKLLSQQRELPPPRSDLPTEPVVLARRLLDKQLAMELESELEWVEWALAMVTAAEGDRAAR</sequence>
<accession>D3F7Y4</accession>
<reference evidence="1 2" key="1">
    <citation type="journal article" date="2010" name="Stand. Genomic Sci.">
        <title>Complete genome sequence of Conexibacter woesei type strain (ID131577).</title>
        <authorList>
            <person name="Pukall R."/>
            <person name="Lapidus A."/>
            <person name="Glavina Del Rio T."/>
            <person name="Copeland A."/>
            <person name="Tice H."/>
            <person name="Cheng J.-F."/>
            <person name="Lucas S."/>
            <person name="Chen F."/>
            <person name="Nolan M."/>
            <person name="Bruce D."/>
            <person name="Goodwin L."/>
            <person name="Pitluck S."/>
            <person name="Mavromatis K."/>
            <person name="Ivanova N."/>
            <person name="Ovchinnikova G."/>
            <person name="Pati A."/>
            <person name="Chen A."/>
            <person name="Palaniappan K."/>
            <person name="Land M."/>
            <person name="Hauser L."/>
            <person name="Chang Y.-J."/>
            <person name="Jeffries C.D."/>
            <person name="Chain P."/>
            <person name="Meincke L."/>
            <person name="Sims D."/>
            <person name="Brettin T."/>
            <person name="Detter J.C."/>
            <person name="Rohde M."/>
            <person name="Goeker M."/>
            <person name="Bristow J."/>
            <person name="Eisen J.A."/>
            <person name="Markowitz V."/>
            <person name="Kyrpides N.C."/>
            <person name="Klenk H.-P."/>
            <person name="Hugenholtz P."/>
        </authorList>
    </citation>
    <scope>NUCLEOTIDE SEQUENCE [LARGE SCALE GENOMIC DNA]</scope>
    <source>
        <strain evidence="2">DSM 14684 / CIP 108061 / JCM 11494 / NBRC 100937 / ID131577</strain>
    </source>
</reference>
<dbReference type="HOGENOM" id="CLU_2648292_0_0_11"/>
<dbReference type="EMBL" id="CP001854">
    <property type="protein sequence ID" value="ADB52878.1"/>
    <property type="molecule type" value="Genomic_DNA"/>
</dbReference>
<keyword evidence="2" id="KW-1185">Reference proteome</keyword>
<evidence type="ECO:0000313" key="2">
    <source>
        <dbReference type="Proteomes" id="UP000008229"/>
    </source>
</evidence>
<proteinExistence type="predicted"/>
<dbReference type="KEGG" id="cwo:Cwoe_4465"/>